<accession>A0A149QR71</accession>
<dbReference type="Proteomes" id="UP000075573">
    <property type="component" value="Unassembled WGS sequence"/>
</dbReference>
<protein>
    <submittedName>
        <fullName evidence="4">ATP12 chaperone protein</fullName>
    </submittedName>
</protein>
<proteinExistence type="inferred from homology"/>
<organism evidence="4 5">
    <name type="scientific">Gluconobacter potus</name>
    <dbReference type="NCBI Taxonomy" id="2724927"/>
    <lineage>
        <taxon>Bacteria</taxon>
        <taxon>Pseudomonadati</taxon>
        <taxon>Pseudomonadota</taxon>
        <taxon>Alphaproteobacteria</taxon>
        <taxon>Acetobacterales</taxon>
        <taxon>Acetobacteraceae</taxon>
        <taxon>Gluconobacter</taxon>
    </lineage>
</organism>
<evidence type="ECO:0000256" key="3">
    <source>
        <dbReference type="ARBA" id="ARBA00023186"/>
    </source>
</evidence>
<evidence type="ECO:0000256" key="1">
    <source>
        <dbReference type="ARBA" id="ARBA00008231"/>
    </source>
</evidence>
<dbReference type="Gene3D" id="3.30.2180.10">
    <property type="entry name" value="ATP12-like"/>
    <property type="match status" value="1"/>
</dbReference>
<evidence type="ECO:0000313" key="4">
    <source>
        <dbReference type="EMBL" id="KXU99801.1"/>
    </source>
</evidence>
<dbReference type="PANTHER" id="PTHR21013">
    <property type="entry name" value="ATP SYNTHASE MITOCHONDRIAL F1 COMPLEX ASSEMBLY FACTOR 2/ATP12 PROTEIN, MITOCHONDRIAL PRECURSOR"/>
    <property type="match status" value="1"/>
</dbReference>
<dbReference type="InterPro" id="IPR023335">
    <property type="entry name" value="ATP12_ortho_dom_sf"/>
</dbReference>
<name>A0A149QR71_9PROT</name>
<dbReference type="GO" id="GO:0043461">
    <property type="term" value="P:proton-transporting ATP synthase complex assembly"/>
    <property type="evidence" value="ECO:0007669"/>
    <property type="project" value="InterPro"/>
</dbReference>
<reference evidence="4 5" key="1">
    <citation type="submission" date="2015-06" db="EMBL/GenBank/DDBJ databases">
        <title>Improved classification and identification of acetic acid bacteria using matrix-assisted laser desorption/ionization time-of-flight mass spectrometry; Gluconobacter nephelii and Gluconobacter uchimurae are later heterotypic synonyms of Gluconobacter japonicus and Gluconobacter oxydans, respectively.</title>
        <authorList>
            <person name="Li L."/>
            <person name="Cleenwerck I."/>
            <person name="De Vuyst L."/>
            <person name="Vandamme P."/>
        </authorList>
    </citation>
    <scope>NUCLEOTIDE SEQUENCE [LARGE SCALE GENOMIC DNA]</scope>
    <source>
        <strain evidence="4 5">LMG 1764</strain>
    </source>
</reference>
<keyword evidence="3" id="KW-0143">Chaperone</keyword>
<sequence>MSGHKRFWKAVSVVSEDGLFQPRLDGRPIRLPQGHVLAVRSSALAEAIAGEWGQIAEGASFTPDSLPLTRMAGTMIERIAPDPQAARDMLLGLGVDDGLCYCADGIGPVAAQVFAWLSGYGVHPNVTDGLMPVVQPEGYREALTGLLAARDDLELAVLGVLAQATGSLLLSLAVVGGAVSLVDAVLWANNDEKSQLATWGQDDELVRTMENREKDILDAGMFLMLGRRVSI</sequence>
<comment type="similarity">
    <text evidence="1">Belongs to the ATP12 family.</text>
</comment>
<dbReference type="Pfam" id="PF07542">
    <property type="entry name" value="ATP12"/>
    <property type="match status" value="1"/>
</dbReference>
<dbReference type="RefSeq" id="WP_062497508.1">
    <property type="nucleotide sequence ID" value="NZ_LHZB01000119.1"/>
</dbReference>
<keyword evidence="2" id="KW-0809">Transit peptide</keyword>
<dbReference type="InterPro" id="IPR042272">
    <property type="entry name" value="ATP12_ATP_synth-F1-assembly_N"/>
</dbReference>
<dbReference type="EMBL" id="LHZB01000119">
    <property type="protein sequence ID" value="KXU99801.1"/>
    <property type="molecule type" value="Genomic_DNA"/>
</dbReference>
<comment type="caution">
    <text evidence="4">The sequence shown here is derived from an EMBL/GenBank/DDBJ whole genome shotgun (WGS) entry which is preliminary data.</text>
</comment>
<evidence type="ECO:0000313" key="5">
    <source>
        <dbReference type="Proteomes" id="UP000075573"/>
    </source>
</evidence>
<gene>
    <name evidence="4" type="ORF">AD929_13650</name>
</gene>
<dbReference type="PATRIC" id="fig|442.7.peg.872"/>
<evidence type="ECO:0000256" key="2">
    <source>
        <dbReference type="ARBA" id="ARBA00022946"/>
    </source>
</evidence>
<dbReference type="Gene3D" id="1.10.3580.10">
    <property type="entry name" value="ATP12 ATPase"/>
    <property type="match status" value="1"/>
</dbReference>
<dbReference type="AlphaFoldDB" id="A0A149QR71"/>
<dbReference type="PANTHER" id="PTHR21013:SF10">
    <property type="entry name" value="ATP SYNTHASE MITOCHONDRIAL F1 COMPLEX ASSEMBLY FACTOR 2"/>
    <property type="match status" value="1"/>
</dbReference>
<dbReference type="InterPro" id="IPR011419">
    <property type="entry name" value="ATP12_ATP_synth-F1-assembly"/>
</dbReference>
<dbReference type="SUPFAM" id="SSF160909">
    <property type="entry name" value="ATP12-like"/>
    <property type="match status" value="1"/>
</dbReference>